<dbReference type="AlphaFoldDB" id="K1U027"/>
<evidence type="ECO:0000313" key="2">
    <source>
        <dbReference type="EMBL" id="EKC71730.1"/>
    </source>
</evidence>
<keyword evidence="2" id="KW-0255">Endonuclease</keyword>
<dbReference type="InterPro" id="IPR044925">
    <property type="entry name" value="His-Me_finger_sf"/>
</dbReference>
<dbReference type="SUPFAM" id="SSF54060">
    <property type="entry name" value="His-Me finger endonucleases"/>
    <property type="match status" value="1"/>
</dbReference>
<sequence length="200" mass="23646">VDRIVIESFRNIHNNDNINNILHKDGDSRNNKLSNLEFGIDEEIWIFINENDIERERYQISNLGRIMSYGQIIQTNVVNSRGYLTVNLHTICGQHKRRSYTIHRLVAKYFVPGYTEETTDVNHINGIKTNNHYRNLEWVTHKENMQHAFQLDMVTRAKGEDVVFSKLNNDVVETICQQFIRFWGRSESVYDYMKSQGYDV</sequence>
<feature type="domain" description="HNH nuclease" evidence="1">
    <location>
        <begin position="96"/>
        <end position="145"/>
    </location>
</feature>
<dbReference type="Gene3D" id="3.90.75.20">
    <property type="match status" value="1"/>
</dbReference>
<feature type="non-terminal residue" evidence="2">
    <location>
        <position position="1"/>
    </location>
</feature>
<dbReference type="InterPro" id="IPR003615">
    <property type="entry name" value="HNH_nuc"/>
</dbReference>
<dbReference type="EMBL" id="AJWZ01002156">
    <property type="protein sequence ID" value="EKC71730.1"/>
    <property type="molecule type" value="Genomic_DNA"/>
</dbReference>
<accession>K1U027</accession>
<keyword evidence="2" id="KW-0540">Nuclease</keyword>
<comment type="caution">
    <text evidence="2">The sequence shown here is derived from an EMBL/GenBank/DDBJ whole genome shotgun (WGS) entry which is preliminary data.</text>
</comment>
<dbReference type="Pfam" id="PF07463">
    <property type="entry name" value="NUMOD4"/>
    <property type="match status" value="1"/>
</dbReference>
<dbReference type="GO" id="GO:0004519">
    <property type="term" value="F:endonuclease activity"/>
    <property type="evidence" value="ECO:0007669"/>
    <property type="project" value="UniProtKB-KW"/>
</dbReference>
<gene>
    <name evidence="2" type="ORF">OBE_03248</name>
</gene>
<organism evidence="2">
    <name type="scientific">human gut metagenome</name>
    <dbReference type="NCBI Taxonomy" id="408170"/>
    <lineage>
        <taxon>unclassified sequences</taxon>
        <taxon>metagenomes</taxon>
        <taxon>organismal metagenomes</taxon>
    </lineage>
</organism>
<reference evidence="2" key="1">
    <citation type="journal article" date="2013" name="Environ. Microbiol.">
        <title>Microbiota from the distal guts of lean and obese adolescents exhibit partial functional redundancy besides clear differences in community structure.</title>
        <authorList>
            <person name="Ferrer M."/>
            <person name="Ruiz A."/>
            <person name="Lanza F."/>
            <person name="Haange S.B."/>
            <person name="Oberbach A."/>
            <person name="Till H."/>
            <person name="Bargiela R."/>
            <person name="Campoy C."/>
            <person name="Segura M.T."/>
            <person name="Richter M."/>
            <person name="von Bergen M."/>
            <person name="Seifert J."/>
            <person name="Suarez A."/>
        </authorList>
    </citation>
    <scope>NUCLEOTIDE SEQUENCE</scope>
</reference>
<dbReference type="SMART" id="SM00507">
    <property type="entry name" value="HNHc"/>
    <property type="match status" value="1"/>
</dbReference>
<dbReference type="GO" id="GO:0016788">
    <property type="term" value="F:hydrolase activity, acting on ester bonds"/>
    <property type="evidence" value="ECO:0007669"/>
    <property type="project" value="InterPro"/>
</dbReference>
<keyword evidence="2" id="KW-0378">Hydrolase</keyword>
<feature type="non-terminal residue" evidence="2">
    <location>
        <position position="200"/>
    </location>
</feature>
<dbReference type="InterPro" id="IPR010902">
    <property type="entry name" value="NUMOD4"/>
</dbReference>
<name>K1U027_9ZZZZ</name>
<dbReference type="Pfam" id="PF13392">
    <property type="entry name" value="HNH_3"/>
    <property type="match status" value="1"/>
</dbReference>
<protein>
    <submittedName>
        <fullName evidence="2">Prophage LambdaBa03, HNH endonuclease family protein</fullName>
    </submittedName>
</protein>
<proteinExistence type="predicted"/>
<evidence type="ECO:0000259" key="1">
    <source>
        <dbReference type="SMART" id="SM00507"/>
    </source>
</evidence>